<organism evidence="2 3">
    <name type="scientific">Cohnella soli</name>
    <dbReference type="NCBI Taxonomy" id="425005"/>
    <lineage>
        <taxon>Bacteria</taxon>
        <taxon>Bacillati</taxon>
        <taxon>Bacillota</taxon>
        <taxon>Bacilli</taxon>
        <taxon>Bacillales</taxon>
        <taxon>Paenibacillaceae</taxon>
        <taxon>Cohnella</taxon>
    </lineage>
</organism>
<gene>
    <name evidence="2" type="ORF">ACFPOF_31370</name>
</gene>
<dbReference type="EMBL" id="JBHSMI010000067">
    <property type="protein sequence ID" value="MFC5407252.1"/>
    <property type="molecule type" value="Genomic_DNA"/>
</dbReference>
<protein>
    <recommendedName>
        <fullName evidence="4">DUF2140 family protein</fullName>
    </recommendedName>
</protein>
<reference evidence="3" key="1">
    <citation type="journal article" date="2019" name="Int. J. Syst. Evol. Microbiol.">
        <title>The Global Catalogue of Microorganisms (GCM) 10K type strain sequencing project: providing services to taxonomists for standard genome sequencing and annotation.</title>
        <authorList>
            <consortium name="The Broad Institute Genomics Platform"/>
            <consortium name="The Broad Institute Genome Sequencing Center for Infectious Disease"/>
            <person name="Wu L."/>
            <person name="Ma J."/>
        </authorList>
    </citation>
    <scope>NUCLEOTIDE SEQUENCE [LARGE SCALE GENOMIC DNA]</scope>
    <source>
        <strain evidence="3">CGMCC 1.18575</strain>
    </source>
</reference>
<evidence type="ECO:0000313" key="2">
    <source>
        <dbReference type="EMBL" id="MFC5407252.1"/>
    </source>
</evidence>
<accession>A0ABW0I424</accession>
<keyword evidence="3" id="KW-1185">Reference proteome</keyword>
<keyword evidence="1" id="KW-0812">Transmembrane</keyword>
<dbReference type="Proteomes" id="UP001596113">
    <property type="component" value="Unassembled WGS sequence"/>
</dbReference>
<keyword evidence="1" id="KW-0472">Membrane</keyword>
<feature type="transmembrane region" description="Helical" evidence="1">
    <location>
        <begin position="6"/>
        <end position="26"/>
    </location>
</feature>
<evidence type="ECO:0000256" key="1">
    <source>
        <dbReference type="SAM" id="Phobius"/>
    </source>
</evidence>
<evidence type="ECO:0000313" key="3">
    <source>
        <dbReference type="Proteomes" id="UP001596113"/>
    </source>
</evidence>
<sequence>MRKWLIGFFVFVIIIVAAGVGALYYVRPSQNLDLTYEKVPLKDRAISMAKRVSTELVLTDEDIVNLAKKSLADNPQVEPDVLVTGAGFRLEGDVLHADLNVIWKDRISAGLKVDYRLRWEEPNVIATAESARLKGVNLPLSMFSDRVITIGDDLPKFLHIKALKWGDGQVNVQFKKPSLSDLKSLISD</sequence>
<name>A0ABW0I424_9BACL</name>
<evidence type="ECO:0008006" key="4">
    <source>
        <dbReference type="Google" id="ProtNLM"/>
    </source>
</evidence>
<dbReference type="RefSeq" id="WP_378139749.1">
    <property type="nucleotide sequence ID" value="NZ_JBHSMI010000067.1"/>
</dbReference>
<comment type="caution">
    <text evidence="2">The sequence shown here is derived from an EMBL/GenBank/DDBJ whole genome shotgun (WGS) entry which is preliminary data.</text>
</comment>
<keyword evidence="1" id="KW-1133">Transmembrane helix</keyword>
<proteinExistence type="predicted"/>